<proteinExistence type="predicted"/>
<dbReference type="RefSeq" id="WP_220252369.1">
    <property type="nucleotide sequence ID" value="NZ_JAICCF010000004.1"/>
</dbReference>
<keyword evidence="2" id="KW-1185">Reference proteome</keyword>
<comment type="caution">
    <text evidence="1">The sequence shown here is derived from an EMBL/GenBank/DDBJ whole genome shotgun (WGS) entry which is preliminary data.</text>
</comment>
<dbReference type="InterPro" id="IPR006626">
    <property type="entry name" value="PbH1"/>
</dbReference>
<accession>A0ABS7GH77</accession>
<name>A0ABS7GH77_9BACT</name>
<dbReference type="EMBL" id="JAICCF010000004">
    <property type="protein sequence ID" value="MBW8687042.1"/>
    <property type="molecule type" value="Genomic_DNA"/>
</dbReference>
<reference evidence="1 2" key="1">
    <citation type="submission" date="2021-08" db="EMBL/GenBank/DDBJ databases">
        <title>The genome sequence of Chitinophaga sp. B61.</title>
        <authorList>
            <person name="Zhang X."/>
        </authorList>
    </citation>
    <scope>NUCLEOTIDE SEQUENCE [LARGE SCALE GENOMIC DNA]</scope>
    <source>
        <strain evidence="1 2">B61</strain>
    </source>
</reference>
<dbReference type="PROSITE" id="PS51257">
    <property type="entry name" value="PROKAR_LIPOPROTEIN"/>
    <property type="match status" value="1"/>
</dbReference>
<protein>
    <submittedName>
        <fullName evidence="1">Right-handed parallel beta-helix repeat-containing protein</fullName>
    </submittedName>
</protein>
<dbReference type="InterPro" id="IPR011050">
    <property type="entry name" value="Pectin_lyase_fold/virulence"/>
</dbReference>
<dbReference type="Proteomes" id="UP000812961">
    <property type="component" value="Unassembled WGS sequence"/>
</dbReference>
<dbReference type="Gene3D" id="2.160.20.10">
    <property type="entry name" value="Single-stranded right-handed beta-helix, Pectin lyase-like"/>
    <property type="match status" value="1"/>
</dbReference>
<evidence type="ECO:0000313" key="2">
    <source>
        <dbReference type="Proteomes" id="UP000812961"/>
    </source>
</evidence>
<dbReference type="SUPFAM" id="SSF51126">
    <property type="entry name" value="Pectin lyase-like"/>
    <property type="match status" value="1"/>
</dbReference>
<evidence type="ECO:0000313" key="1">
    <source>
        <dbReference type="EMBL" id="MBW8687042.1"/>
    </source>
</evidence>
<organism evidence="1 2">
    <name type="scientific">Chitinophaga rhizophila</name>
    <dbReference type="NCBI Taxonomy" id="2866212"/>
    <lineage>
        <taxon>Bacteria</taxon>
        <taxon>Pseudomonadati</taxon>
        <taxon>Bacteroidota</taxon>
        <taxon>Chitinophagia</taxon>
        <taxon>Chitinophagales</taxon>
        <taxon>Chitinophagaceae</taxon>
        <taxon>Chitinophaga</taxon>
    </lineage>
</organism>
<dbReference type="InterPro" id="IPR012334">
    <property type="entry name" value="Pectin_lyas_fold"/>
</dbReference>
<gene>
    <name evidence="1" type="ORF">K1Y79_22085</name>
</gene>
<dbReference type="SMART" id="SM00710">
    <property type="entry name" value="PbH1"/>
    <property type="match status" value="7"/>
</dbReference>
<sequence>MKNAIVCLLLATLFSCTKKEVEQPADTATPEQLLAITNYYVNGASGNDANTGTSATAALKTIQAALNKTAEGAGSTIYVAAGTYKERLSWPHSGASSTEPITLTNYSGGTVILDGVGATNDAQNAMISISSKSHVRVNNIRIANNIRSFAAGIYVSGSGTDVQVTSCRIYNIGWTTDSTAVPTASNNANPLVVVGTTATAYSGIYFGSNQVYACNTGFSEAMTLSGNVNNFLIENNIVHHIRNIGIDMTGHYSWTGAPDSVNFARNGNVKGNVVYNCISPVATSGGIYVDGGKWINVEGNTSFNNGAGITVGCENANRTAEGINIRSNFIYNNKEAGLVIGSNAAGSKVTWTTASNNTLFKNYTNGGWGGEISLQNTDQVTISNNIVQSASNIVVIALLGYTTTNLAMNYNRYYTQSGTANTITFDWGGINGTTYGSLAAFQSGTGLDAQSTYGIPSFVSSAAGSLNLHLASGSACINAGNPAFVPASGELDIDKQSRKQNNRVDIGADETAL</sequence>